<evidence type="ECO:0000256" key="8">
    <source>
        <dbReference type="ARBA" id="ARBA00023012"/>
    </source>
</evidence>
<dbReference type="InterPro" id="IPR001610">
    <property type="entry name" value="PAC"/>
</dbReference>
<evidence type="ECO:0000313" key="12">
    <source>
        <dbReference type="EMBL" id="MCV9385445.1"/>
    </source>
</evidence>
<dbReference type="InterPro" id="IPR036890">
    <property type="entry name" value="HATPase_C_sf"/>
</dbReference>
<evidence type="ECO:0000259" key="9">
    <source>
        <dbReference type="PROSITE" id="PS50109"/>
    </source>
</evidence>
<evidence type="ECO:0000256" key="3">
    <source>
        <dbReference type="ARBA" id="ARBA00022553"/>
    </source>
</evidence>
<keyword evidence="6" id="KW-0418">Kinase</keyword>
<gene>
    <name evidence="12" type="ORF">N7U62_02165</name>
</gene>
<dbReference type="InterPro" id="IPR003594">
    <property type="entry name" value="HATPase_dom"/>
</dbReference>
<organism evidence="12 13">
    <name type="scientific">Reichenbachiella ulvae</name>
    <dbReference type="NCBI Taxonomy" id="2980104"/>
    <lineage>
        <taxon>Bacteria</taxon>
        <taxon>Pseudomonadati</taxon>
        <taxon>Bacteroidota</taxon>
        <taxon>Cytophagia</taxon>
        <taxon>Cytophagales</taxon>
        <taxon>Reichenbachiellaceae</taxon>
        <taxon>Reichenbachiella</taxon>
    </lineage>
</organism>
<evidence type="ECO:0000256" key="5">
    <source>
        <dbReference type="ARBA" id="ARBA00022741"/>
    </source>
</evidence>
<dbReference type="PANTHER" id="PTHR43065:SF10">
    <property type="entry name" value="PEROXIDE STRESS-ACTIVATED HISTIDINE KINASE MAK3"/>
    <property type="match status" value="1"/>
</dbReference>
<dbReference type="PROSITE" id="PS50109">
    <property type="entry name" value="HIS_KIN"/>
    <property type="match status" value="1"/>
</dbReference>
<keyword evidence="3" id="KW-0597">Phosphoprotein</keyword>
<accession>A0ABT3CNY6</accession>
<proteinExistence type="predicted"/>
<evidence type="ECO:0000256" key="1">
    <source>
        <dbReference type="ARBA" id="ARBA00000085"/>
    </source>
</evidence>
<dbReference type="PROSITE" id="PS50112">
    <property type="entry name" value="PAS"/>
    <property type="match status" value="1"/>
</dbReference>
<dbReference type="Proteomes" id="UP001300692">
    <property type="component" value="Unassembled WGS sequence"/>
</dbReference>
<evidence type="ECO:0000259" key="11">
    <source>
        <dbReference type="PROSITE" id="PS50113"/>
    </source>
</evidence>
<evidence type="ECO:0000256" key="4">
    <source>
        <dbReference type="ARBA" id="ARBA00022679"/>
    </source>
</evidence>
<dbReference type="Gene3D" id="3.30.450.20">
    <property type="entry name" value="PAS domain"/>
    <property type="match status" value="2"/>
</dbReference>
<comment type="catalytic activity">
    <reaction evidence="1">
        <text>ATP + protein L-histidine = ADP + protein N-phospho-L-histidine.</text>
        <dbReference type="EC" id="2.7.13.3"/>
    </reaction>
</comment>
<dbReference type="Pfam" id="PF08448">
    <property type="entry name" value="PAS_4"/>
    <property type="match status" value="1"/>
</dbReference>
<protein>
    <recommendedName>
        <fullName evidence="2">histidine kinase</fullName>
        <ecNumber evidence="2">2.7.13.3</ecNumber>
    </recommendedName>
</protein>
<keyword evidence="13" id="KW-1185">Reference proteome</keyword>
<dbReference type="Pfam" id="PF00512">
    <property type="entry name" value="HisKA"/>
    <property type="match status" value="1"/>
</dbReference>
<dbReference type="InterPro" id="IPR000700">
    <property type="entry name" value="PAS-assoc_C"/>
</dbReference>
<dbReference type="SMART" id="SM00091">
    <property type="entry name" value="PAS"/>
    <property type="match status" value="2"/>
</dbReference>
<name>A0ABT3CNY6_9BACT</name>
<dbReference type="EC" id="2.7.13.3" evidence="2"/>
<comment type="caution">
    <text evidence="12">The sequence shown here is derived from an EMBL/GenBank/DDBJ whole genome shotgun (WGS) entry which is preliminary data.</text>
</comment>
<dbReference type="NCBIfam" id="TIGR00229">
    <property type="entry name" value="sensory_box"/>
    <property type="match status" value="1"/>
</dbReference>
<dbReference type="InterPro" id="IPR005467">
    <property type="entry name" value="His_kinase_dom"/>
</dbReference>
<keyword evidence="8" id="KW-0902">Two-component regulatory system</keyword>
<sequence length="486" mass="55727">MIKRFHPNQKNSSEDLLRSILDSAFNGILSFRSIRDEQNQIVDLQWIFINDVAEEIVGRHSDELLGESLKETVPFFVESGMNVRLMEVADHGTSLSFEQVYPEAQHLRWFQISVVQLGDGCTVTMQDITQFKEATMEVQSRENKYQRLFEESIDGIFFVDHDFYFLDANEALIKGFGYTLEELKQMSFSLLFESSEEFENWRGQLQSVGRNEEFEVTLIDRVQGMKYCLVNCVSIYDADSKQDNYIGVIRDMTKRKKAELQLLRAEKLSMTGKLARTIAHEVRNPLTNLSLALEQLKDEIDEQVEDADLYFTIISRNTERIGKLISDLLNSSKPKELQLEKQALNPLVREALDLVRDRLHLQSMSLVEGYADDLPDLSLDTDQLKIALTNLFINAIEAMKEEQGQLKVATYWFEDKICLEIGDNGQGISKVDQHQLFEPFFTGKKEGTGLGLTTVQNIVHSHQGSITMDSELGEGTTFYIYFDPEL</sequence>
<evidence type="ECO:0000259" key="10">
    <source>
        <dbReference type="PROSITE" id="PS50112"/>
    </source>
</evidence>
<dbReference type="PRINTS" id="PR00344">
    <property type="entry name" value="BCTRLSENSOR"/>
</dbReference>
<feature type="domain" description="Histidine kinase" evidence="9">
    <location>
        <begin position="277"/>
        <end position="486"/>
    </location>
</feature>
<keyword evidence="4" id="KW-0808">Transferase</keyword>
<feature type="domain" description="PAS" evidence="10">
    <location>
        <begin position="141"/>
        <end position="212"/>
    </location>
</feature>
<dbReference type="PROSITE" id="PS50113">
    <property type="entry name" value="PAC"/>
    <property type="match status" value="1"/>
</dbReference>
<evidence type="ECO:0000256" key="7">
    <source>
        <dbReference type="ARBA" id="ARBA00022840"/>
    </source>
</evidence>
<dbReference type="EMBL" id="JAOYOD010000001">
    <property type="protein sequence ID" value="MCV9385445.1"/>
    <property type="molecule type" value="Genomic_DNA"/>
</dbReference>
<dbReference type="SMART" id="SM00086">
    <property type="entry name" value="PAC"/>
    <property type="match status" value="1"/>
</dbReference>
<dbReference type="SMART" id="SM00388">
    <property type="entry name" value="HisKA"/>
    <property type="match status" value="1"/>
</dbReference>
<keyword evidence="5" id="KW-0547">Nucleotide-binding</keyword>
<dbReference type="InterPro" id="IPR000014">
    <property type="entry name" value="PAS"/>
</dbReference>
<keyword evidence="7" id="KW-0067">ATP-binding</keyword>
<dbReference type="CDD" id="cd00130">
    <property type="entry name" value="PAS"/>
    <property type="match status" value="1"/>
</dbReference>
<dbReference type="PANTHER" id="PTHR43065">
    <property type="entry name" value="SENSOR HISTIDINE KINASE"/>
    <property type="match status" value="1"/>
</dbReference>
<dbReference type="Gene3D" id="1.10.287.130">
    <property type="match status" value="1"/>
</dbReference>
<evidence type="ECO:0000256" key="6">
    <source>
        <dbReference type="ARBA" id="ARBA00022777"/>
    </source>
</evidence>
<dbReference type="SUPFAM" id="SSF55874">
    <property type="entry name" value="ATPase domain of HSP90 chaperone/DNA topoisomerase II/histidine kinase"/>
    <property type="match status" value="1"/>
</dbReference>
<dbReference type="CDD" id="cd00082">
    <property type="entry name" value="HisKA"/>
    <property type="match status" value="1"/>
</dbReference>
<dbReference type="SMART" id="SM00387">
    <property type="entry name" value="HATPase_c"/>
    <property type="match status" value="1"/>
</dbReference>
<dbReference type="InterPro" id="IPR004358">
    <property type="entry name" value="Sig_transdc_His_kin-like_C"/>
</dbReference>
<dbReference type="Pfam" id="PF02518">
    <property type="entry name" value="HATPase_c"/>
    <property type="match status" value="1"/>
</dbReference>
<dbReference type="InterPro" id="IPR003661">
    <property type="entry name" value="HisK_dim/P_dom"/>
</dbReference>
<dbReference type="Pfam" id="PF13426">
    <property type="entry name" value="PAS_9"/>
    <property type="match status" value="1"/>
</dbReference>
<dbReference type="InterPro" id="IPR013656">
    <property type="entry name" value="PAS_4"/>
</dbReference>
<dbReference type="Gene3D" id="3.30.565.10">
    <property type="entry name" value="Histidine kinase-like ATPase, C-terminal domain"/>
    <property type="match status" value="1"/>
</dbReference>
<dbReference type="RefSeq" id="WP_264136234.1">
    <property type="nucleotide sequence ID" value="NZ_JAOYOD010000001.1"/>
</dbReference>
<feature type="domain" description="PAC" evidence="11">
    <location>
        <begin position="212"/>
        <end position="264"/>
    </location>
</feature>
<dbReference type="InterPro" id="IPR036097">
    <property type="entry name" value="HisK_dim/P_sf"/>
</dbReference>
<evidence type="ECO:0000313" key="13">
    <source>
        <dbReference type="Proteomes" id="UP001300692"/>
    </source>
</evidence>
<reference evidence="12 13" key="1">
    <citation type="submission" date="2022-10" db="EMBL/GenBank/DDBJ databases">
        <title>Comparative genomics and taxonomic characterization of three novel marine species of genus Reichenbachiella exhibiting antioxidant and polysaccharide degradation activities.</title>
        <authorList>
            <person name="Muhammad N."/>
            <person name="Lee Y.-J."/>
            <person name="Ko J."/>
            <person name="Kim S.-G."/>
        </authorList>
    </citation>
    <scope>NUCLEOTIDE SEQUENCE [LARGE SCALE GENOMIC DNA]</scope>
    <source>
        <strain evidence="12 13">ABR2-5</strain>
    </source>
</reference>
<dbReference type="SUPFAM" id="SSF55785">
    <property type="entry name" value="PYP-like sensor domain (PAS domain)"/>
    <property type="match status" value="2"/>
</dbReference>
<dbReference type="SUPFAM" id="SSF47384">
    <property type="entry name" value="Homodimeric domain of signal transducing histidine kinase"/>
    <property type="match status" value="1"/>
</dbReference>
<dbReference type="InterPro" id="IPR035965">
    <property type="entry name" value="PAS-like_dom_sf"/>
</dbReference>
<evidence type="ECO:0000256" key="2">
    <source>
        <dbReference type="ARBA" id="ARBA00012438"/>
    </source>
</evidence>